<protein>
    <submittedName>
        <fullName evidence="1">Uncharacterized protein</fullName>
    </submittedName>
</protein>
<gene>
    <name evidence="1" type="ORF">RsoM1USA_3</name>
</gene>
<evidence type="ECO:0000313" key="2">
    <source>
        <dbReference type="Proteomes" id="UP000306261"/>
    </source>
</evidence>
<evidence type="ECO:0000313" key="1">
    <source>
        <dbReference type="EMBL" id="AVP39996.1"/>
    </source>
</evidence>
<reference evidence="1 2" key="1">
    <citation type="submission" date="2018-01" db="EMBL/GenBank/DDBJ databases">
        <authorList>
            <person name="Addy H.S."/>
            <person name="Ahmad A.A."/>
            <person name="Huang Q."/>
        </authorList>
    </citation>
    <scope>NUCLEOTIDE SEQUENCE [LARGE SCALE GENOMIC DNA]</scope>
</reference>
<name>A0A9W3USL5_9CAUD</name>
<proteinExistence type="predicted"/>
<dbReference type="Proteomes" id="UP000306261">
    <property type="component" value="Segment"/>
</dbReference>
<keyword evidence="2" id="KW-1185">Reference proteome</keyword>
<accession>A0A9W3USL5</accession>
<dbReference type="EMBL" id="MG747435">
    <property type="protein sequence ID" value="AVP39996.1"/>
    <property type="molecule type" value="Genomic_DNA"/>
</dbReference>
<sequence>MLTLSGDQWRALQAYDARHFVMAVRDQFVTERPDAAQQPGGQVILDRMLVAYDQAERLGFTSTPHIVWLLYLAAEAPAWLADPAVNAYLRERRSTPEQQLDDMAAVMQRKLEGGL</sequence>
<organism evidence="1 2">
    <name type="scientific">Ralstonia phage RsoM1USA</name>
    <dbReference type="NCBI Taxonomy" id="2991867"/>
    <lineage>
        <taxon>Viruses</taxon>
        <taxon>Duplodnaviria</taxon>
        <taxon>Heunggongvirae</taxon>
        <taxon>Uroviricota</taxon>
        <taxon>Caudoviricetes</taxon>
        <taxon>Peduoviridae</taxon>
        <taxon>Aresaunavirus</taxon>
        <taxon>Aresaunavirus RsoM1USA</taxon>
    </lineage>
</organism>